<dbReference type="AlphaFoldDB" id="A0A8D8YAP4"/>
<accession>A0A8D8YAP4</accession>
<keyword evidence="1" id="KW-0812">Transmembrane</keyword>
<feature type="transmembrane region" description="Helical" evidence="1">
    <location>
        <begin position="47"/>
        <end position="67"/>
    </location>
</feature>
<reference evidence="2" key="1">
    <citation type="submission" date="2021-05" db="EMBL/GenBank/DDBJ databases">
        <authorList>
            <person name="Alioto T."/>
            <person name="Alioto T."/>
            <person name="Gomez Garrido J."/>
        </authorList>
    </citation>
    <scope>NUCLEOTIDE SEQUENCE</scope>
</reference>
<evidence type="ECO:0000256" key="1">
    <source>
        <dbReference type="SAM" id="Phobius"/>
    </source>
</evidence>
<keyword evidence="1" id="KW-1133">Transmembrane helix</keyword>
<protein>
    <submittedName>
        <fullName evidence="2">Uncharacterized protein</fullName>
    </submittedName>
</protein>
<keyword evidence="1" id="KW-0472">Membrane</keyword>
<sequence>MSTSFSEIGRPEFYLFYVLQSPLLCLSLCLLFLLFSLFKSTSIIPSLLSILCLTIFPRLCLSLRLIISSLLSDLCLTIFPLLCLSLRLIISSLFSFICSMSLNLPSSLS</sequence>
<evidence type="ECO:0000313" key="2">
    <source>
        <dbReference type="EMBL" id="CAG6725212.1"/>
    </source>
</evidence>
<name>A0A8D8YAP4_9HEMI</name>
<feature type="transmembrane region" description="Helical" evidence="1">
    <location>
        <begin position="14"/>
        <end position="35"/>
    </location>
</feature>
<dbReference type="EMBL" id="HBUF01369148">
    <property type="protein sequence ID" value="CAG6725212.1"/>
    <property type="molecule type" value="Transcribed_RNA"/>
</dbReference>
<organism evidence="2">
    <name type="scientific">Cacopsylla melanoneura</name>
    <dbReference type="NCBI Taxonomy" id="428564"/>
    <lineage>
        <taxon>Eukaryota</taxon>
        <taxon>Metazoa</taxon>
        <taxon>Ecdysozoa</taxon>
        <taxon>Arthropoda</taxon>
        <taxon>Hexapoda</taxon>
        <taxon>Insecta</taxon>
        <taxon>Pterygota</taxon>
        <taxon>Neoptera</taxon>
        <taxon>Paraneoptera</taxon>
        <taxon>Hemiptera</taxon>
        <taxon>Sternorrhyncha</taxon>
        <taxon>Psylloidea</taxon>
        <taxon>Psyllidae</taxon>
        <taxon>Psyllinae</taxon>
        <taxon>Cacopsylla</taxon>
    </lineage>
</organism>
<feature type="transmembrane region" description="Helical" evidence="1">
    <location>
        <begin position="79"/>
        <end position="104"/>
    </location>
</feature>
<proteinExistence type="predicted"/>